<proteinExistence type="predicted"/>
<dbReference type="Gene3D" id="2.40.160.20">
    <property type="match status" value="1"/>
</dbReference>
<keyword evidence="5" id="KW-1185">Reference proteome</keyword>
<name>A0A840CMP1_9BACT</name>
<organism evidence="4 5">
    <name type="scientific">Dysgonomonas hofstadii</name>
    <dbReference type="NCBI Taxonomy" id="637886"/>
    <lineage>
        <taxon>Bacteria</taxon>
        <taxon>Pseudomonadati</taxon>
        <taxon>Bacteroidota</taxon>
        <taxon>Bacteroidia</taxon>
        <taxon>Bacteroidales</taxon>
        <taxon>Dysgonomonadaceae</taxon>
        <taxon>Dysgonomonas</taxon>
    </lineage>
</organism>
<sequence length="167" mass="18586">MKKILLGIFILFLGLSSVSAQDQYGRFSLAGNINYGTNIESLGIGLRGQYGFTDYIRGSMEYKYYIDRHNVSAWGITVDAHYVFGVSNTVSLYPIAGVTVSRWTTDFGRSNIEGIEGKFSQNRLGCNLGFAGQIALSENTFVQLEAKESLIKDHTQFVVSVGFMYQF</sequence>
<reference evidence="4 5" key="1">
    <citation type="submission" date="2020-08" db="EMBL/GenBank/DDBJ databases">
        <title>Genomic Encyclopedia of Type Strains, Phase IV (KMG-IV): sequencing the most valuable type-strain genomes for metagenomic binning, comparative biology and taxonomic classification.</title>
        <authorList>
            <person name="Goeker M."/>
        </authorList>
    </citation>
    <scope>NUCLEOTIDE SEQUENCE [LARGE SCALE GENOMIC DNA]</scope>
    <source>
        <strain evidence="4 5">DSM 104969</strain>
    </source>
</reference>
<dbReference type="RefSeq" id="WP_183307281.1">
    <property type="nucleotide sequence ID" value="NZ_JACIEP010000007.1"/>
</dbReference>
<gene>
    <name evidence="4" type="ORF">GGR21_002283</name>
</gene>
<accession>A0A840CMP1</accession>
<dbReference type="Pfam" id="PF13505">
    <property type="entry name" value="OMP_b-brl"/>
    <property type="match status" value="1"/>
</dbReference>
<feature type="signal peptide" evidence="2">
    <location>
        <begin position="1"/>
        <end position="20"/>
    </location>
</feature>
<protein>
    <submittedName>
        <fullName evidence="4">Outer membrane protein X</fullName>
    </submittedName>
</protein>
<dbReference type="SUPFAM" id="SSF56925">
    <property type="entry name" value="OMPA-like"/>
    <property type="match status" value="1"/>
</dbReference>
<evidence type="ECO:0000256" key="2">
    <source>
        <dbReference type="SAM" id="SignalP"/>
    </source>
</evidence>
<dbReference type="EMBL" id="JACIEP010000007">
    <property type="protein sequence ID" value="MBB4036381.1"/>
    <property type="molecule type" value="Genomic_DNA"/>
</dbReference>
<feature type="domain" description="Outer membrane protein beta-barrel" evidence="3">
    <location>
        <begin position="10"/>
        <end position="167"/>
    </location>
</feature>
<dbReference type="InterPro" id="IPR027385">
    <property type="entry name" value="Beta-barrel_OMP"/>
</dbReference>
<comment type="caution">
    <text evidence="4">The sequence shown here is derived from an EMBL/GenBank/DDBJ whole genome shotgun (WGS) entry which is preliminary data.</text>
</comment>
<evidence type="ECO:0000313" key="5">
    <source>
        <dbReference type="Proteomes" id="UP000555103"/>
    </source>
</evidence>
<dbReference type="AlphaFoldDB" id="A0A840CMP1"/>
<dbReference type="InterPro" id="IPR011250">
    <property type="entry name" value="OMP/PagP_B-barrel"/>
</dbReference>
<evidence type="ECO:0000313" key="4">
    <source>
        <dbReference type="EMBL" id="MBB4036381.1"/>
    </source>
</evidence>
<feature type="chain" id="PRO_5032547579" evidence="2">
    <location>
        <begin position="21"/>
        <end position="167"/>
    </location>
</feature>
<keyword evidence="1 2" id="KW-0732">Signal</keyword>
<evidence type="ECO:0000259" key="3">
    <source>
        <dbReference type="Pfam" id="PF13505"/>
    </source>
</evidence>
<dbReference type="Proteomes" id="UP000555103">
    <property type="component" value="Unassembled WGS sequence"/>
</dbReference>
<evidence type="ECO:0000256" key="1">
    <source>
        <dbReference type="ARBA" id="ARBA00022729"/>
    </source>
</evidence>